<name>V4HKX4_PSEL2</name>
<sequence length="100" mass="11294">MQMSAELAKLEDHIEELEAHCQAGELESAEKVLTNLDLSLKKIFTSDDINLTQEQVAHLQNCYANISAINDRLRQQKGDVTTQLSRHLGNKKKINAYKSI</sequence>
<evidence type="ECO:0000313" key="1">
    <source>
        <dbReference type="EMBL" id="ESP90398.1"/>
    </source>
</evidence>
<gene>
    <name evidence="1" type="ORF">PL2TA16_01501</name>
</gene>
<comment type="caution">
    <text evidence="1">The sequence shown here is derived from an EMBL/GenBank/DDBJ whole genome shotgun (WGS) entry which is preliminary data.</text>
</comment>
<protein>
    <recommendedName>
        <fullName evidence="3">Flagellar protein FliT</fullName>
    </recommendedName>
</protein>
<evidence type="ECO:0008006" key="3">
    <source>
        <dbReference type="Google" id="ProtNLM"/>
    </source>
</evidence>
<reference evidence="1 2" key="1">
    <citation type="submission" date="2013-07" db="EMBL/GenBank/DDBJ databases">
        <title>Draft genome sequence of Pseudoalteromonas luteoviolacea 2ta16.</title>
        <authorList>
            <person name="Allen E.E."/>
            <person name="Azam F."/>
            <person name="Podell S."/>
        </authorList>
    </citation>
    <scope>NUCLEOTIDE SEQUENCE [LARGE SCALE GENOMIC DNA]</scope>
    <source>
        <strain evidence="1 2">2ta16</strain>
    </source>
</reference>
<dbReference type="EMBL" id="AUSV01000134">
    <property type="protein sequence ID" value="ESP90398.1"/>
    <property type="molecule type" value="Genomic_DNA"/>
</dbReference>
<dbReference type="AlphaFoldDB" id="V4HKX4"/>
<proteinExistence type="predicted"/>
<organism evidence="1 2">
    <name type="scientific">Pseudoalteromonas luteoviolacea (strain 2ta16)</name>
    <dbReference type="NCBI Taxonomy" id="1353533"/>
    <lineage>
        <taxon>Bacteria</taxon>
        <taxon>Pseudomonadati</taxon>
        <taxon>Pseudomonadota</taxon>
        <taxon>Gammaproteobacteria</taxon>
        <taxon>Alteromonadales</taxon>
        <taxon>Pseudoalteromonadaceae</taxon>
        <taxon>Pseudoalteromonas</taxon>
    </lineage>
</organism>
<accession>V4HKX4</accession>
<evidence type="ECO:0000313" key="2">
    <source>
        <dbReference type="Proteomes" id="UP000017820"/>
    </source>
</evidence>
<dbReference type="Proteomes" id="UP000017820">
    <property type="component" value="Unassembled WGS sequence"/>
</dbReference>
<dbReference type="PATRIC" id="fig|1353533.3.peg.4924"/>